<comment type="caution">
    <text evidence="12">The sequence shown here is derived from an EMBL/GenBank/DDBJ whole genome shotgun (WGS) entry which is preliminary data.</text>
</comment>
<accession>A0A8H7UE34</accession>
<dbReference type="OrthoDB" id="10261039at2759"/>
<evidence type="ECO:0000256" key="6">
    <source>
        <dbReference type="ARBA" id="ARBA00022989"/>
    </source>
</evidence>
<comment type="function">
    <text evidence="9">Component of the MICOS complex, a large protein complex of the mitochondrial inner membrane that plays crucial roles in the maintenance of crista junctions, inner membrane architecture, and formation of contact sites to the outer membrane. Plays a role in keeping cristae membranes connected to the inner boundary membrane. Also promotes protein import via the mitochondrial intermembrane space assembly (MIA) pathway.</text>
</comment>
<keyword evidence="8" id="KW-0472">Membrane</keyword>
<dbReference type="PANTHER" id="PTHR15415:SF7">
    <property type="entry name" value="MICOS COMPLEX SUBUNIT MIC60"/>
    <property type="match status" value="1"/>
</dbReference>
<dbReference type="Pfam" id="PF09731">
    <property type="entry name" value="Mitofilin"/>
    <property type="match status" value="1"/>
</dbReference>
<evidence type="ECO:0000256" key="1">
    <source>
        <dbReference type="ARBA" id="ARBA00004434"/>
    </source>
</evidence>
<gene>
    <name evidence="12" type="ORF">INT43_007213</name>
</gene>
<name>A0A8H7UE34_MORIS</name>
<dbReference type="EMBL" id="JAEPQZ010000004">
    <property type="protein sequence ID" value="KAG2182286.1"/>
    <property type="molecule type" value="Genomic_DNA"/>
</dbReference>
<keyword evidence="11" id="KW-0175">Coiled coil</keyword>
<evidence type="ECO:0000256" key="2">
    <source>
        <dbReference type="ARBA" id="ARBA00010877"/>
    </source>
</evidence>
<protein>
    <recommendedName>
        <fullName evidence="3 10">MICOS complex subunit MIC60</fullName>
    </recommendedName>
    <alternativeName>
        <fullName evidence="10">Mitofilin</fullName>
    </alternativeName>
</protein>
<keyword evidence="5 10" id="KW-0999">Mitochondrion inner membrane</keyword>
<dbReference type="GO" id="GO:0061617">
    <property type="term" value="C:MICOS complex"/>
    <property type="evidence" value="ECO:0007669"/>
    <property type="project" value="TreeGrafter"/>
</dbReference>
<comment type="similarity">
    <text evidence="2 10">Belongs to the MICOS complex subunit Mic60 family.</text>
</comment>
<evidence type="ECO:0000313" key="12">
    <source>
        <dbReference type="EMBL" id="KAG2182286.1"/>
    </source>
</evidence>
<evidence type="ECO:0000256" key="7">
    <source>
        <dbReference type="ARBA" id="ARBA00023128"/>
    </source>
</evidence>
<evidence type="ECO:0000256" key="4">
    <source>
        <dbReference type="ARBA" id="ARBA00022692"/>
    </source>
</evidence>
<evidence type="ECO:0000256" key="3">
    <source>
        <dbReference type="ARBA" id="ARBA00018116"/>
    </source>
</evidence>
<evidence type="ECO:0000256" key="11">
    <source>
        <dbReference type="SAM" id="Coils"/>
    </source>
</evidence>
<evidence type="ECO:0000256" key="9">
    <source>
        <dbReference type="ARBA" id="ARBA00025571"/>
    </source>
</evidence>
<dbReference type="GO" id="GO:0042407">
    <property type="term" value="P:cristae formation"/>
    <property type="evidence" value="ECO:0007669"/>
    <property type="project" value="TreeGrafter"/>
</dbReference>
<feature type="coiled-coil region" evidence="11">
    <location>
        <begin position="238"/>
        <end position="265"/>
    </location>
</feature>
<evidence type="ECO:0000256" key="5">
    <source>
        <dbReference type="ARBA" id="ARBA00022792"/>
    </source>
</evidence>
<keyword evidence="7 10" id="KW-0496">Mitochondrion</keyword>
<dbReference type="PANTHER" id="PTHR15415">
    <property type="entry name" value="MITOFILIN"/>
    <property type="match status" value="1"/>
</dbReference>
<dbReference type="Proteomes" id="UP000654370">
    <property type="component" value="Unassembled WGS sequence"/>
</dbReference>
<evidence type="ECO:0000256" key="10">
    <source>
        <dbReference type="RuleBase" id="RU363000"/>
    </source>
</evidence>
<sequence length="617" mass="68818">MLRAITANGLRSSRISPNHGSRAVIKRLQTTNGNVEKPSPAGSTGTVLLVLGSITALSFTGATVYSTRDEIFRNSFVEYVPGAKAAVQFLADLERGDSVESYHGVSSIRQQAEEYGSTLKSYTQKAKNASLETYEYAQDAYAKLTGKKEIPKLTSRTLSLPDENATKTVERVIEEDEGTKRDTLVHKKVAKEATDFTDAIAISQQTASDNTVVDNEDHIDKIKEKISKVVEPIILGDIKLENSEIQSLRRTLIDLTELLNQAKLSDVGRGAITDADHQLSEIDQQLNHIQSLYNEVLNFTKQACEKFDELGGIFNVVNDDYAGQIYIAQQYTVGEVDKKEKELTEIFSQERQAMVAEFNEKLTKQMDEERNKFIAKKTAHLEGQYEKIEAQHEQLVQSRVESEAGGRFGELDKLIASLAVLEKKAQEAATFIDDSQVFHQLAVAISALDRVTDHEGMQPFPNELSTLRNVVENTDGLQKQIMDIVIASIPEGLEYEGVQSISELRRRFDFLAEEVRQSSLVSTEGGMVSHMISISLSKLMFKKHGLVPGDDVEARLARAEYYLNEHDLESATREMNQLTGWPKKLASGWIESARKRLEVKQVIKIVEAEIALSKISI</sequence>
<evidence type="ECO:0000313" key="13">
    <source>
        <dbReference type="Proteomes" id="UP000654370"/>
    </source>
</evidence>
<dbReference type="AlphaFoldDB" id="A0A8H7UE34"/>
<dbReference type="InterPro" id="IPR019133">
    <property type="entry name" value="MIC60"/>
</dbReference>
<reference evidence="12" key="1">
    <citation type="submission" date="2020-12" db="EMBL/GenBank/DDBJ databases">
        <title>Metabolic potential, ecology and presence of endohyphal bacteria is reflected in genomic diversity of Mucoromycotina.</title>
        <authorList>
            <person name="Muszewska A."/>
            <person name="Okrasinska A."/>
            <person name="Steczkiewicz K."/>
            <person name="Drgas O."/>
            <person name="Orlowska M."/>
            <person name="Perlinska-Lenart U."/>
            <person name="Aleksandrzak-Piekarczyk T."/>
            <person name="Szatraj K."/>
            <person name="Zielenkiewicz U."/>
            <person name="Pilsyk S."/>
            <person name="Malc E."/>
            <person name="Mieczkowski P."/>
            <person name="Kruszewska J.S."/>
            <person name="Biernat P."/>
            <person name="Pawlowska J."/>
        </authorList>
    </citation>
    <scope>NUCLEOTIDE SEQUENCE</scope>
    <source>
        <strain evidence="12">WA0000067209</strain>
    </source>
</reference>
<comment type="subunit">
    <text evidence="10">Component of the mitochondrial contact site and cristae organizing system (MICOS) complex.</text>
</comment>
<proteinExistence type="inferred from homology"/>
<keyword evidence="6" id="KW-1133">Transmembrane helix</keyword>
<comment type="subcellular location">
    <subcellularLocation>
        <location evidence="1 10">Mitochondrion inner membrane</location>
        <topology evidence="1 10">Single-pass membrane protein</topology>
    </subcellularLocation>
</comment>
<keyword evidence="4 10" id="KW-0812">Transmembrane</keyword>
<keyword evidence="13" id="KW-1185">Reference proteome</keyword>
<organism evidence="12 13">
    <name type="scientific">Mortierella isabellina</name>
    <name type="common">Filamentous fungus</name>
    <name type="synonym">Umbelopsis isabellina</name>
    <dbReference type="NCBI Taxonomy" id="91625"/>
    <lineage>
        <taxon>Eukaryota</taxon>
        <taxon>Fungi</taxon>
        <taxon>Fungi incertae sedis</taxon>
        <taxon>Mucoromycota</taxon>
        <taxon>Mucoromycotina</taxon>
        <taxon>Umbelopsidomycetes</taxon>
        <taxon>Umbelopsidales</taxon>
        <taxon>Umbelopsidaceae</taxon>
        <taxon>Umbelopsis</taxon>
    </lineage>
</organism>
<evidence type="ECO:0000256" key="8">
    <source>
        <dbReference type="ARBA" id="ARBA00023136"/>
    </source>
</evidence>